<evidence type="ECO:0000256" key="1">
    <source>
        <dbReference type="ARBA" id="ARBA00000189"/>
    </source>
</evidence>
<dbReference type="PRINTS" id="PR00457">
    <property type="entry name" value="ANPEROXIDASE"/>
</dbReference>
<protein>
    <recommendedName>
        <fullName evidence="2">peroxidase</fullName>
        <ecNumber evidence="2">1.11.1.7</ecNumber>
    </recommendedName>
</protein>
<keyword evidence="7" id="KW-0349">Heme</keyword>
<evidence type="ECO:0000256" key="4">
    <source>
        <dbReference type="ARBA" id="ARBA00022723"/>
    </source>
</evidence>
<keyword evidence="10" id="KW-0812">Transmembrane</keyword>
<feature type="binding site" description="axial binding residue" evidence="7">
    <location>
        <position position="634"/>
    </location>
    <ligand>
        <name>heme b</name>
        <dbReference type="ChEBI" id="CHEBI:60344"/>
    </ligand>
    <ligandPart>
        <name>Fe</name>
        <dbReference type="ChEBI" id="CHEBI:18248"/>
    </ligandPart>
</feature>
<evidence type="ECO:0000256" key="8">
    <source>
        <dbReference type="PROSITE-ProRule" id="PRU01005"/>
    </source>
</evidence>
<keyword evidence="3" id="KW-0575">Peroxidase</keyword>
<organism evidence="12 13">
    <name type="scientific">Heterodera schachtii</name>
    <name type="common">Sugarbeet cyst nematode worm</name>
    <name type="synonym">Tylenchus schachtii</name>
    <dbReference type="NCBI Taxonomy" id="97005"/>
    <lineage>
        <taxon>Eukaryota</taxon>
        <taxon>Metazoa</taxon>
        <taxon>Ecdysozoa</taxon>
        <taxon>Nematoda</taxon>
        <taxon>Chromadorea</taxon>
        <taxon>Rhabditida</taxon>
        <taxon>Tylenchina</taxon>
        <taxon>Tylenchomorpha</taxon>
        <taxon>Tylenchoidea</taxon>
        <taxon>Heteroderidae</taxon>
        <taxon>Heteroderinae</taxon>
        <taxon>Heterodera</taxon>
    </lineage>
</organism>
<dbReference type="EMBL" id="JBICCN010000039">
    <property type="protein sequence ID" value="KAL3099419.1"/>
    <property type="molecule type" value="Genomic_DNA"/>
</dbReference>
<dbReference type="PROSITE" id="PS50292">
    <property type="entry name" value="PEROXIDASE_3"/>
    <property type="match status" value="1"/>
</dbReference>
<keyword evidence="4 7" id="KW-0479">Metal-binding</keyword>
<dbReference type="InterPro" id="IPR010255">
    <property type="entry name" value="Haem_peroxidase_sf"/>
</dbReference>
<dbReference type="SUPFAM" id="SSF48113">
    <property type="entry name" value="Heme-dependent peroxidases"/>
    <property type="match status" value="1"/>
</dbReference>
<feature type="disulfide bond" evidence="8">
    <location>
        <begin position="243"/>
        <end position="277"/>
    </location>
</feature>
<evidence type="ECO:0000259" key="11">
    <source>
        <dbReference type="PROSITE" id="PS51670"/>
    </source>
</evidence>
<name>A0ABD2K931_HETSC</name>
<evidence type="ECO:0000256" key="2">
    <source>
        <dbReference type="ARBA" id="ARBA00012313"/>
    </source>
</evidence>
<dbReference type="FunFam" id="1.10.640.10:FF:000007">
    <property type="entry name" value="Peroxidase mlt-7"/>
    <property type="match status" value="1"/>
</dbReference>
<comment type="catalytic activity">
    <reaction evidence="1">
        <text>2 a phenolic donor + H2O2 = 2 a phenolic radical donor + 2 H2O</text>
        <dbReference type="Rhea" id="RHEA:56136"/>
        <dbReference type="ChEBI" id="CHEBI:15377"/>
        <dbReference type="ChEBI" id="CHEBI:16240"/>
        <dbReference type="ChEBI" id="CHEBI:139520"/>
        <dbReference type="ChEBI" id="CHEBI:139521"/>
        <dbReference type="EC" id="1.11.1.7"/>
    </reaction>
</comment>
<dbReference type="PROSITE" id="PS51670">
    <property type="entry name" value="SHKT"/>
    <property type="match status" value="2"/>
</dbReference>
<accession>A0ABD2K931</accession>
<evidence type="ECO:0000313" key="13">
    <source>
        <dbReference type="Proteomes" id="UP001620645"/>
    </source>
</evidence>
<keyword evidence="6 8" id="KW-1015">Disulfide bond</keyword>
<dbReference type="SMART" id="SM00254">
    <property type="entry name" value="ShKT"/>
    <property type="match status" value="2"/>
</dbReference>
<keyword evidence="10" id="KW-1133">Transmembrane helix</keyword>
<feature type="compositionally biased region" description="Low complexity" evidence="9">
    <location>
        <begin position="21"/>
        <end position="30"/>
    </location>
</feature>
<dbReference type="Gene3D" id="1.10.640.10">
    <property type="entry name" value="Haem peroxidase domain superfamily, animal type"/>
    <property type="match status" value="1"/>
</dbReference>
<evidence type="ECO:0000256" key="3">
    <source>
        <dbReference type="ARBA" id="ARBA00022559"/>
    </source>
</evidence>
<feature type="region of interest" description="Disordered" evidence="9">
    <location>
        <begin position="20"/>
        <end position="63"/>
    </location>
</feature>
<dbReference type="PANTHER" id="PTHR11475:SF51">
    <property type="entry name" value="SHKT DOMAIN-CONTAINING PROTEIN"/>
    <property type="match status" value="1"/>
</dbReference>
<dbReference type="GO" id="GO:0046872">
    <property type="term" value="F:metal ion binding"/>
    <property type="evidence" value="ECO:0007669"/>
    <property type="project" value="UniProtKB-KW"/>
</dbReference>
<dbReference type="InterPro" id="IPR003582">
    <property type="entry name" value="ShKT_dom"/>
</dbReference>
<feature type="transmembrane region" description="Helical" evidence="10">
    <location>
        <begin position="66"/>
        <end position="85"/>
    </location>
</feature>
<dbReference type="Proteomes" id="UP001620645">
    <property type="component" value="Unassembled WGS sequence"/>
</dbReference>
<dbReference type="AlphaFoldDB" id="A0ABD2K931"/>
<evidence type="ECO:0000256" key="10">
    <source>
        <dbReference type="SAM" id="Phobius"/>
    </source>
</evidence>
<evidence type="ECO:0000256" key="6">
    <source>
        <dbReference type="ARBA" id="ARBA00023157"/>
    </source>
</evidence>
<dbReference type="PANTHER" id="PTHR11475">
    <property type="entry name" value="OXIDASE/PEROXIDASE"/>
    <property type="match status" value="1"/>
</dbReference>
<sequence length="868" mass="97179">MDQSTRTVMTWTDYLPFSKASSSNSSSMNNPTRKPSNNSSRRKQKLATSVDGGMAKNRRRTGARRSSFAGLALFLLFSVHLNLIYGQSQNDVEDENAFNSDTKIFDLDELSNSRGGGHAPSAEQKSTETTPTKTKSSSETPETLMTTTTITSSTAEERTASGTATASLSKGQSPGIRRHSTSAESSLSSSVERFTKSPLDGECADRHDLCKFWSSIGECEGNRDWMRDHCPVSCDKCNGTSVCVDRHRLCSFWASLKECETNAVWMVVNCARSCKMCKGKAAVRAANGEFEETDCTFVSTHEDISIRRTISTTDVRISNGAFGCVPTQTATNCKKNLCYHLKFRSFDGTCNNLEKPLRGAAFMPFARLKPSIYDDNLGAPVASLNRLRPSSREASRLMLSSASEIPVRWNALFMQWGQFIAHDLAKTTMLNNQICASCKPEGGQCFSVMLSRMDPTFGRFLCLPVARSAPVCGTGSDQTREQYNENTAFIDGSMIYGSSTRDQFLFRQGGFMKTNILRGRIFPPVDNNQNLIAGDDRANIFVGLAALHTLFVREHNRIALIMQQINEHWDQDRIFLETRKIIGAVVQKITFEEYLPRVLGKKFNELIGPYRGYNPKVDPSVLNEFTGCAFRFGHGMIQEFYPFFNEKFQQIGGIPFNDGMFRSIHIINNGIDPLIRGLMTLPAKMPQRLTIAVTEKIFGNSDLGSINIQRGRDHGIPGYTAWREVCNLPPVRDFNDLNSTITNPVVRENLRILYKRVELIDMYVGSILEDPVEGGMIGPTLACIIGKQFRALRDGDRFFYENRKVMSEEHIRQIKRASLARMLCDSGDGMKLVPKHAFNQIQGQSELFTCDQIDSPNYFKWKDTSFFS</sequence>
<comment type="caution">
    <text evidence="8">Lacks conserved residue(s) required for the propagation of feature annotation.</text>
</comment>
<keyword evidence="13" id="KW-1185">Reference proteome</keyword>
<dbReference type="Pfam" id="PF03098">
    <property type="entry name" value="An_peroxidase"/>
    <property type="match status" value="1"/>
</dbReference>
<keyword evidence="5" id="KW-0732">Signal</keyword>
<dbReference type="CDD" id="cd09823">
    <property type="entry name" value="peroxinectin_like"/>
    <property type="match status" value="1"/>
</dbReference>
<keyword evidence="3" id="KW-0560">Oxidoreductase</keyword>
<dbReference type="Pfam" id="PF01549">
    <property type="entry name" value="ShK"/>
    <property type="match status" value="2"/>
</dbReference>
<comment type="caution">
    <text evidence="12">The sequence shown here is derived from an EMBL/GenBank/DDBJ whole genome shotgun (WGS) entry which is preliminary data.</text>
</comment>
<keyword evidence="10" id="KW-0472">Membrane</keyword>
<feature type="compositionally biased region" description="Low complexity" evidence="9">
    <location>
        <begin position="127"/>
        <end position="167"/>
    </location>
</feature>
<dbReference type="GO" id="GO:0140825">
    <property type="term" value="F:lactoperoxidase activity"/>
    <property type="evidence" value="ECO:0007669"/>
    <property type="project" value="UniProtKB-EC"/>
</dbReference>
<gene>
    <name evidence="12" type="ORF">niasHS_002874</name>
</gene>
<evidence type="ECO:0000256" key="7">
    <source>
        <dbReference type="PIRSR" id="PIRSR619791-2"/>
    </source>
</evidence>
<reference evidence="12 13" key="1">
    <citation type="submission" date="2024-10" db="EMBL/GenBank/DDBJ databases">
        <authorList>
            <person name="Kim D."/>
        </authorList>
    </citation>
    <scope>NUCLEOTIDE SEQUENCE [LARGE SCALE GENOMIC DNA]</scope>
    <source>
        <strain evidence="12">Taebaek</strain>
    </source>
</reference>
<feature type="domain" description="ShKT" evidence="11">
    <location>
        <begin position="203"/>
        <end position="237"/>
    </location>
</feature>
<evidence type="ECO:0000256" key="5">
    <source>
        <dbReference type="ARBA" id="ARBA00022729"/>
    </source>
</evidence>
<evidence type="ECO:0000256" key="9">
    <source>
        <dbReference type="SAM" id="MobiDB-lite"/>
    </source>
</evidence>
<dbReference type="InterPro" id="IPR019791">
    <property type="entry name" value="Haem_peroxidase_animal"/>
</dbReference>
<dbReference type="InterPro" id="IPR037120">
    <property type="entry name" value="Haem_peroxidase_sf_animal"/>
</dbReference>
<evidence type="ECO:0000313" key="12">
    <source>
        <dbReference type="EMBL" id="KAL3099419.1"/>
    </source>
</evidence>
<dbReference type="EC" id="1.11.1.7" evidence="2"/>
<feature type="region of interest" description="Disordered" evidence="9">
    <location>
        <begin position="108"/>
        <end position="190"/>
    </location>
</feature>
<proteinExistence type="predicted"/>
<keyword evidence="7" id="KW-0408">Iron</keyword>
<feature type="disulfide bond" evidence="8">
    <location>
        <begin position="203"/>
        <end position="237"/>
    </location>
</feature>
<feature type="domain" description="ShKT" evidence="11">
    <location>
        <begin position="243"/>
        <end position="277"/>
    </location>
</feature>